<proteinExistence type="predicted"/>
<gene>
    <name evidence="1" type="ORF">DESPIGER_1198</name>
</gene>
<evidence type="ECO:0000313" key="2">
    <source>
        <dbReference type="Proteomes" id="UP000186323"/>
    </source>
</evidence>
<reference evidence="2" key="1">
    <citation type="submission" date="2016-10" db="EMBL/GenBank/DDBJ databases">
        <authorList>
            <person name="Wegmann U."/>
        </authorList>
    </citation>
    <scope>NUCLEOTIDE SEQUENCE [LARGE SCALE GENOMIC DNA]</scope>
</reference>
<dbReference type="KEGG" id="dpg:DESPIGER_1198"/>
<dbReference type="Proteomes" id="UP000186323">
    <property type="component" value="Chromosome I"/>
</dbReference>
<accession>A0A1K1LE97</accession>
<evidence type="ECO:0000313" key="1">
    <source>
        <dbReference type="EMBL" id="SFV73049.1"/>
    </source>
</evidence>
<organism evidence="1 2">
    <name type="scientific">Desulfovibrio piger</name>
    <dbReference type="NCBI Taxonomy" id="901"/>
    <lineage>
        <taxon>Bacteria</taxon>
        <taxon>Pseudomonadati</taxon>
        <taxon>Thermodesulfobacteriota</taxon>
        <taxon>Desulfovibrionia</taxon>
        <taxon>Desulfovibrionales</taxon>
        <taxon>Desulfovibrionaceae</taxon>
        <taxon>Desulfovibrio</taxon>
    </lineage>
</organism>
<dbReference type="EMBL" id="LT630450">
    <property type="protein sequence ID" value="SFV73049.1"/>
    <property type="molecule type" value="Genomic_DNA"/>
</dbReference>
<keyword evidence="2" id="KW-1185">Reference proteome</keyword>
<dbReference type="AlphaFoldDB" id="A0A1K1LE97"/>
<protein>
    <submittedName>
        <fullName evidence="1">Uncharacterized protein</fullName>
    </submittedName>
</protein>
<name>A0A1K1LE97_9BACT</name>
<sequence>MAGRRSFRRPAAGRVRSCRYGRSIAKGGAGHNPSGCTDGARYAMLAGWIRDRDT</sequence>